<dbReference type="GO" id="GO:0004525">
    <property type="term" value="F:ribonuclease III activity"/>
    <property type="evidence" value="ECO:0007669"/>
    <property type="project" value="InterPro"/>
</dbReference>
<dbReference type="GO" id="GO:0003723">
    <property type="term" value="F:RNA binding"/>
    <property type="evidence" value="ECO:0007669"/>
    <property type="project" value="TreeGrafter"/>
</dbReference>
<dbReference type="Gene3D" id="3.30.160.20">
    <property type="match status" value="1"/>
</dbReference>
<name>A0A3N4LLD8_9PEZI</name>
<feature type="region of interest" description="Disordered" evidence="2">
    <location>
        <begin position="127"/>
        <end position="149"/>
    </location>
</feature>
<gene>
    <name evidence="4" type="ORF">L211DRAFT_839616</name>
</gene>
<dbReference type="Pfam" id="PF00636">
    <property type="entry name" value="Ribonuclease_3"/>
    <property type="match status" value="1"/>
</dbReference>
<dbReference type="SUPFAM" id="SSF54768">
    <property type="entry name" value="dsRNA-binding domain-like"/>
    <property type="match status" value="1"/>
</dbReference>
<dbReference type="AlphaFoldDB" id="A0A3N4LLD8"/>
<feature type="domain" description="RNase III" evidence="3">
    <location>
        <begin position="156"/>
        <end position="279"/>
    </location>
</feature>
<dbReference type="InterPro" id="IPR036389">
    <property type="entry name" value="RNase_III_sf"/>
</dbReference>
<organism evidence="4 5">
    <name type="scientific">Terfezia boudieri ATCC MYA-4762</name>
    <dbReference type="NCBI Taxonomy" id="1051890"/>
    <lineage>
        <taxon>Eukaryota</taxon>
        <taxon>Fungi</taxon>
        <taxon>Dikarya</taxon>
        <taxon>Ascomycota</taxon>
        <taxon>Pezizomycotina</taxon>
        <taxon>Pezizomycetes</taxon>
        <taxon>Pezizales</taxon>
        <taxon>Pezizaceae</taxon>
        <taxon>Terfezia</taxon>
    </lineage>
</organism>
<dbReference type="CDD" id="cd00593">
    <property type="entry name" value="RIBOc"/>
    <property type="match status" value="1"/>
</dbReference>
<proteinExistence type="predicted"/>
<dbReference type="GO" id="GO:0030422">
    <property type="term" value="P:siRNA processing"/>
    <property type="evidence" value="ECO:0007669"/>
    <property type="project" value="TreeGrafter"/>
</dbReference>
<evidence type="ECO:0000256" key="1">
    <source>
        <dbReference type="ARBA" id="ARBA00022801"/>
    </source>
</evidence>
<keyword evidence="1" id="KW-0378">Hydrolase</keyword>
<keyword evidence="5" id="KW-1185">Reference proteome</keyword>
<dbReference type="InParanoid" id="A0A3N4LLD8"/>
<dbReference type="OrthoDB" id="2392202at2759"/>
<dbReference type="EMBL" id="ML121551">
    <property type="protein sequence ID" value="RPB22568.1"/>
    <property type="molecule type" value="Genomic_DNA"/>
</dbReference>
<dbReference type="InterPro" id="IPR000999">
    <property type="entry name" value="RNase_III_dom"/>
</dbReference>
<dbReference type="PANTHER" id="PTHR14950:SF37">
    <property type="entry name" value="ENDORIBONUCLEASE DICER"/>
    <property type="match status" value="1"/>
</dbReference>
<dbReference type="STRING" id="1051890.A0A3N4LLD8"/>
<feature type="compositionally biased region" description="Low complexity" evidence="2">
    <location>
        <begin position="127"/>
        <end position="147"/>
    </location>
</feature>
<reference evidence="4 5" key="1">
    <citation type="journal article" date="2018" name="Nat. Ecol. Evol.">
        <title>Pezizomycetes genomes reveal the molecular basis of ectomycorrhizal truffle lifestyle.</title>
        <authorList>
            <person name="Murat C."/>
            <person name="Payen T."/>
            <person name="Noel B."/>
            <person name="Kuo A."/>
            <person name="Morin E."/>
            <person name="Chen J."/>
            <person name="Kohler A."/>
            <person name="Krizsan K."/>
            <person name="Balestrini R."/>
            <person name="Da Silva C."/>
            <person name="Montanini B."/>
            <person name="Hainaut M."/>
            <person name="Levati E."/>
            <person name="Barry K.W."/>
            <person name="Belfiori B."/>
            <person name="Cichocki N."/>
            <person name="Clum A."/>
            <person name="Dockter R.B."/>
            <person name="Fauchery L."/>
            <person name="Guy J."/>
            <person name="Iotti M."/>
            <person name="Le Tacon F."/>
            <person name="Lindquist E.A."/>
            <person name="Lipzen A."/>
            <person name="Malagnac F."/>
            <person name="Mello A."/>
            <person name="Molinier V."/>
            <person name="Miyauchi S."/>
            <person name="Poulain J."/>
            <person name="Riccioni C."/>
            <person name="Rubini A."/>
            <person name="Sitrit Y."/>
            <person name="Splivallo R."/>
            <person name="Traeger S."/>
            <person name="Wang M."/>
            <person name="Zifcakova L."/>
            <person name="Wipf D."/>
            <person name="Zambonelli A."/>
            <person name="Paolocci F."/>
            <person name="Nowrousian M."/>
            <person name="Ottonello S."/>
            <person name="Baldrian P."/>
            <person name="Spatafora J.W."/>
            <person name="Henrissat B."/>
            <person name="Nagy L.G."/>
            <person name="Aury J.M."/>
            <person name="Wincker P."/>
            <person name="Grigoriev I.V."/>
            <person name="Bonfante P."/>
            <person name="Martin F.M."/>
        </authorList>
    </citation>
    <scope>NUCLEOTIDE SEQUENCE [LARGE SCALE GENOMIC DNA]</scope>
    <source>
        <strain evidence="4 5">ATCC MYA-4762</strain>
    </source>
</reference>
<accession>A0A3N4LLD8</accession>
<evidence type="ECO:0000259" key="3">
    <source>
        <dbReference type="PROSITE" id="PS50142"/>
    </source>
</evidence>
<dbReference type="SMART" id="SM00535">
    <property type="entry name" value="RIBOc"/>
    <property type="match status" value="1"/>
</dbReference>
<dbReference type="Gene3D" id="1.10.1520.10">
    <property type="entry name" value="Ribonuclease III domain"/>
    <property type="match status" value="1"/>
</dbReference>
<dbReference type="SUPFAM" id="SSF69065">
    <property type="entry name" value="RNase III domain-like"/>
    <property type="match status" value="1"/>
</dbReference>
<dbReference type="GO" id="GO:0005737">
    <property type="term" value="C:cytoplasm"/>
    <property type="evidence" value="ECO:0007669"/>
    <property type="project" value="TreeGrafter"/>
</dbReference>
<sequence>MGKKRKNTNAHQAAPRPSNPTPSGPRNELYNPLTVSPLVHKFSQLENLLAEILAEQTTDEQWREALGEGQRAEFVTSMRDLKRRGHLRWVGGAWPAGTPATSSFPAPVPPISTTTLSQVIVASNNNNINNNNNSSSSRSTITTAASSPWPPPLPPISSAPLLTQVFTHPSHPTAQLSPLTTDVATHHYNRLEFLGDSALKYILTLHLYHRYPSSREGMLTSLRSSLESNINLSTYSMLYNLPKRTLLGLEAIQAGFYTNTKFCADVLEAYIGALVIDDPTPAGWQNLTAWVLKLVDPKLKLAEGQMGDVHELDRGAREKLNLLVAGVEGVKLEYSWEGGGGGNQGGFWYVVRLTGYGVEKMELGRGWGGGKGDAMTRAAMEALENKEVLEEVRGWKDKWLRGKGIEKVKRKRMEI</sequence>
<evidence type="ECO:0000313" key="4">
    <source>
        <dbReference type="EMBL" id="RPB22568.1"/>
    </source>
</evidence>
<protein>
    <submittedName>
        <fullName evidence="4">Ribonuclease III</fullName>
    </submittedName>
</protein>
<dbReference type="GO" id="GO:0005634">
    <property type="term" value="C:nucleus"/>
    <property type="evidence" value="ECO:0007669"/>
    <property type="project" value="TreeGrafter"/>
</dbReference>
<dbReference type="Proteomes" id="UP000267821">
    <property type="component" value="Unassembled WGS sequence"/>
</dbReference>
<dbReference type="PANTHER" id="PTHR14950">
    <property type="entry name" value="DICER-RELATED"/>
    <property type="match status" value="1"/>
</dbReference>
<evidence type="ECO:0000313" key="5">
    <source>
        <dbReference type="Proteomes" id="UP000267821"/>
    </source>
</evidence>
<feature type="region of interest" description="Disordered" evidence="2">
    <location>
        <begin position="1"/>
        <end position="30"/>
    </location>
</feature>
<dbReference type="PROSITE" id="PS50142">
    <property type="entry name" value="RNASE_3_2"/>
    <property type="match status" value="1"/>
</dbReference>
<evidence type="ECO:0000256" key="2">
    <source>
        <dbReference type="SAM" id="MobiDB-lite"/>
    </source>
</evidence>